<dbReference type="Proteomes" id="UP001469553">
    <property type="component" value="Unassembled WGS sequence"/>
</dbReference>
<name>A0ABV1A490_9TELE</name>
<gene>
    <name evidence="1" type="ORF">AMECASPLE_001219</name>
</gene>
<organism evidence="1 2">
    <name type="scientific">Ameca splendens</name>
    <dbReference type="NCBI Taxonomy" id="208324"/>
    <lineage>
        <taxon>Eukaryota</taxon>
        <taxon>Metazoa</taxon>
        <taxon>Chordata</taxon>
        <taxon>Craniata</taxon>
        <taxon>Vertebrata</taxon>
        <taxon>Euteleostomi</taxon>
        <taxon>Actinopterygii</taxon>
        <taxon>Neopterygii</taxon>
        <taxon>Teleostei</taxon>
        <taxon>Neoteleostei</taxon>
        <taxon>Acanthomorphata</taxon>
        <taxon>Ovalentaria</taxon>
        <taxon>Atherinomorphae</taxon>
        <taxon>Cyprinodontiformes</taxon>
        <taxon>Goodeidae</taxon>
        <taxon>Ameca</taxon>
    </lineage>
</organism>
<comment type="caution">
    <text evidence="1">The sequence shown here is derived from an EMBL/GenBank/DDBJ whole genome shotgun (WGS) entry which is preliminary data.</text>
</comment>
<evidence type="ECO:0000313" key="2">
    <source>
        <dbReference type="Proteomes" id="UP001469553"/>
    </source>
</evidence>
<proteinExistence type="predicted"/>
<accession>A0ABV1A490</accession>
<sequence>MQQCSDFCPLTQKCCVAAGFRGSTTFSGPTTQIHFIFGPIRQSSCCLHPSGHYSPFICPLTSCSSSWEIPQLLPDQLGGIIPPSRPASTFRPPPGWLDTITLHYQEGSFCTEFIPHHSQSTGTSSHGHRVGFPQQETHLWGCYLSFSHYGRTTPGTSMETARNQYQFLCSGTEPAAGLIVVLVLIEATVTSSSPAEGAKDSPDFRRIQRMLEVADLVLSDPPASRVPCFQIVQPGLWNHRVLPRPAAFICVRRGIPVDQQFWSP</sequence>
<protein>
    <submittedName>
        <fullName evidence="1">Uncharacterized protein</fullName>
    </submittedName>
</protein>
<keyword evidence="2" id="KW-1185">Reference proteome</keyword>
<reference evidence="1 2" key="1">
    <citation type="submission" date="2021-06" db="EMBL/GenBank/DDBJ databases">
        <authorList>
            <person name="Palmer J.M."/>
        </authorList>
    </citation>
    <scope>NUCLEOTIDE SEQUENCE [LARGE SCALE GENOMIC DNA]</scope>
    <source>
        <strain evidence="1 2">AS_MEX2019</strain>
        <tissue evidence="1">Muscle</tissue>
    </source>
</reference>
<evidence type="ECO:0000313" key="1">
    <source>
        <dbReference type="EMBL" id="MEQ2313362.1"/>
    </source>
</evidence>
<dbReference type="EMBL" id="JAHRIP010084678">
    <property type="protein sequence ID" value="MEQ2313362.1"/>
    <property type="molecule type" value="Genomic_DNA"/>
</dbReference>